<name>A0A135UUS1_9PEZI</name>
<proteinExistence type="predicted"/>
<dbReference type="AlphaFoldDB" id="A0A135UUS1"/>
<keyword evidence="2" id="KW-1185">Reference proteome</keyword>
<evidence type="ECO:0000313" key="1">
    <source>
        <dbReference type="EMBL" id="KXH64141.1"/>
    </source>
</evidence>
<sequence>MSGAARPIHVQPLLAIPSTSSGILRLPLTLITDIEYQERLAKRPAGPLPILVGPSTCLPCSPRLAVRPKIASFGNLGDEWRSRVAL</sequence>
<protein>
    <submittedName>
        <fullName evidence="1">Uncharacterized protein</fullName>
    </submittedName>
</protein>
<comment type="caution">
    <text evidence="1">The sequence shown here is derived from an EMBL/GenBank/DDBJ whole genome shotgun (WGS) entry which is preliminary data.</text>
</comment>
<gene>
    <name evidence="1" type="ORF">CNYM01_13528</name>
</gene>
<dbReference type="Proteomes" id="UP000070054">
    <property type="component" value="Unassembled WGS sequence"/>
</dbReference>
<accession>A0A135UUS1</accession>
<dbReference type="EMBL" id="JEMN01000125">
    <property type="protein sequence ID" value="KXH64141.1"/>
    <property type="molecule type" value="Genomic_DNA"/>
</dbReference>
<reference evidence="1 2" key="1">
    <citation type="submission" date="2014-02" db="EMBL/GenBank/DDBJ databases">
        <title>The genome sequence of Colletotrichum nymphaeae SA-01.</title>
        <authorList>
            <person name="Baroncelli R."/>
            <person name="Thon M.R."/>
        </authorList>
    </citation>
    <scope>NUCLEOTIDE SEQUENCE [LARGE SCALE GENOMIC DNA]</scope>
    <source>
        <strain evidence="1 2">SA-01</strain>
    </source>
</reference>
<evidence type="ECO:0000313" key="2">
    <source>
        <dbReference type="Proteomes" id="UP000070054"/>
    </source>
</evidence>
<organism evidence="1 2">
    <name type="scientific">Colletotrichum nymphaeae SA-01</name>
    <dbReference type="NCBI Taxonomy" id="1460502"/>
    <lineage>
        <taxon>Eukaryota</taxon>
        <taxon>Fungi</taxon>
        <taxon>Dikarya</taxon>
        <taxon>Ascomycota</taxon>
        <taxon>Pezizomycotina</taxon>
        <taxon>Sordariomycetes</taxon>
        <taxon>Hypocreomycetidae</taxon>
        <taxon>Glomerellales</taxon>
        <taxon>Glomerellaceae</taxon>
        <taxon>Colletotrichum</taxon>
        <taxon>Colletotrichum acutatum species complex</taxon>
    </lineage>
</organism>